<evidence type="ECO:0000313" key="2">
    <source>
        <dbReference type="Proteomes" id="UP001066276"/>
    </source>
</evidence>
<proteinExistence type="predicted"/>
<reference evidence="1" key="1">
    <citation type="journal article" date="2022" name="bioRxiv">
        <title>Sequencing and chromosome-scale assembly of the giantPleurodeles waltlgenome.</title>
        <authorList>
            <person name="Brown T."/>
            <person name="Elewa A."/>
            <person name="Iarovenko S."/>
            <person name="Subramanian E."/>
            <person name="Araus A.J."/>
            <person name="Petzold A."/>
            <person name="Susuki M."/>
            <person name="Suzuki K.-i.T."/>
            <person name="Hayashi T."/>
            <person name="Toyoda A."/>
            <person name="Oliveira C."/>
            <person name="Osipova E."/>
            <person name="Leigh N.D."/>
            <person name="Simon A."/>
            <person name="Yun M.H."/>
        </authorList>
    </citation>
    <scope>NUCLEOTIDE SEQUENCE</scope>
    <source>
        <strain evidence="1">20211129_DDA</strain>
        <tissue evidence="1">Liver</tissue>
    </source>
</reference>
<comment type="caution">
    <text evidence="1">The sequence shown here is derived from an EMBL/GenBank/DDBJ whole genome shotgun (WGS) entry which is preliminary data.</text>
</comment>
<evidence type="ECO:0000313" key="1">
    <source>
        <dbReference type="EMBL" id="KAJ1131924.1"/>
    </source>
</evidence>
<keyword evidence="2" id="KW-1185">Reference proteome</keyword>
<accession>A0AAV7PVE5</accession>
<gene>
    <name evidence="1" type="ORF">NDU88_010254</name>
</gene>
<dbReference type="EMBL" id="JANPWB010000011">
    <property type="protein sequence ID" value="KAJ1131924.1"/>
    <property type="molecule type" value="Genomic_DNA"/>
</dbReference>
<dbReference type="AlphaFoldDB" id="A0AAV7PVE5"/>
<organism evidence="1 2">
    <name type="scientific">Pleurodeles waltl</name>
    <name type="common">Iberian ribbed newt</name>
    <dbReference type="NCBI Taxonomy" id="8319"/>
    <lineage>
        <taxon>Eukaryota</taxon>
        <taxon>Metazoa</taxon>
        <taxon>Chordata</taxon>
        <taxon>Craniata</taxon>
        <taxon>Vertebrata</taxon>
        <taxon>Euteleostomi</taxon>
        <taxon>Amphibia</taxon>
        <taxon>Batrachia</taxon>
        <taxon>Caudata</taxon>
        <taxon>Salamandroidea</taxon>
        <taxon>Salamandridae</taxon>
        <taxon>Pleurodelinae</taxon>
        <taxon>Pleurodeles</taxon>
    </lineage>
</organism>
<name>A0AAV7PVE5_PLEWA</name>
<dbReference type="Proteomes" id="UP001066276">
    <property type="component" value="Chromosome 7"/>
</dbReference>
<sequence length="85" mass="8943">MVLLVRRVAPDTSHRDSARVLIATCACSTPLGRCYGSSGASCSTRHVTKEHARVLTATCACSTPLGRCYGSSGASCSTRHVTKEQ</sequence>
<protein>
    <submittedName>
        <fullName evidence="1">Uncharacterized protein</fullName>
    </submittedName>
</protein>